<organism evidence="1 2">
    <name type="scientific">Paramecium primaurelia</name>
    <dbReference type="NCBI Taxonomy" id="5886"/>
    <lineage>
        <taxon>Eukaryota</taxon>
        <taxon>Sar</taxon>
        <taxon>Alveolata</taxon>
        <taxon>Ciliophora</taxon>
        <taxon>Intramacronucleata</taxon>
        <taxon>Oligohymenophorea</taxon>
        <taxon>Peniculida</taxon>
        <taxon>Parameciidae</taxon>
        <taxon>Paramecium</taxon>
    </lineage>
</organism>
<evidence type="ECO:0000313" key="2">
    <source>
        <dbReference type="Proteomes" id="UP000688137"/>
    </source>
</evidence>
<dbReference type="PROSITE" id="PS51257">
    <property type="entry name" value="PROKAR_LIPOPROTEIN"/>
    <property type="match status" value="1"/>
</dbReference>
<comment type="caution">
    <text evidence="1">The sequence shown here is derived from an EMBL/GenBank/DDBJ whole genome shotgun (WGS) entry which is preliminary data.</text>
</comment>
<sequence>MKFFICSLDLIILIIERFNKIQIQIQVYIIIGCIDFIKNNSLRKQIHYFTRNRQD</sequence>
<protein>
    <submittedName>
        <fullName evidence="1">Uncharacterized protein</fullName>
    </submittedName>
</protein>
<evidence type="ECO:0000313" key="1">
    <source>
        <dbReference type="EMBL" id="CAD8118561.1"/>
    </source>
</evidence>
<reference evidence="1" key="1">
    <citation type="submission" date="2021-01" db="EMBL/GenBank/DDBJ databases">
        <authorList>
            <consortium name="Genoscope - CEA"/>
            <person name="William W."/>
        </authorList>
    </citation>
    <scope>NUCLEOTIDE SEQUENCE</scope>
</reference>
<gene>
    <name evidence="1" type="ORF">PPRIM_AZ9-3.1.T2480001</name>
</gene>
<keyword evidence="2" id="KW-1185">Reference proteome</keyword>
<proteinExistence type="predicted"/>
<accession>A0A8S1QSK8</accession>
<dbReference type="EMBL" id="CAJJDM010000257">
    <property type="protein sequence ID" value="CAD8118561.1"/>
    <property type="molecule type" value="Genomic_DNA"/>
</dbReference>
<dbReference type="AlphaFoldDB" id="A0A8S1QSK8"/>
<dbReference type="Proteomes" id="UP000688137">
    <property type="component" value="Unassembled WGS sequence"/>
</dbReference>
<name>A0A8S1QSK8_PARPR</name>